<gene>
    <name evidence="1" type="ordered locus">A1C_04100</name>
</gene>
<accession>A8GNW8</accession>
<reference evidence="1" key="1">
    <citation type="submission" date="2007-09" db="EMBL/GenBank/DDBJ databases">
        <title>Complete Genome Sequence of Rickettsia akari.</title>
        <authorList>
            <person name="Madan A."/>
            <person name="Fahey J."/>
            <person name="Helton E."/>
            <person name="Ketteman M."/>
            <person name="Madan A."/>
            <person name="Rodrigues S."/>
            <person name="Sanchez A."/>
            <person name="Whiting M."/>
            <person name="Dasch G."/>
            <person name="Eremeeva M."/>
        </authorList>
    </citation>
    <scope>NUCLEOTIDE SEQUENCE</scope>
    <source>
        <strain evidence="1">Hartford</strain>
    </source>
</reference>
<protein>
    <submittedName>
        <fullName evidence="1">Uncharacterized protein</fullName>
    </submittedName>
</protein>
<evidence type="ECO:0000313" key="2">
    <source>
        <dbReference type="Proteomes" id="UP000006830"/>
    </source>
</evidence>
<name>A8GNW8_RICAH</name>
<dbReference type="KEGG" id="rak:A1C_04100"/>
<dbReference type="EMBL" id="CP000847">
    <property type="protein sequence ID" value="ABV75093.1"/>
    <property type="molecule type" value="Genomic_DNA"/>
</dbReference>
<dbReference type="AlphaFoldDB" id="A8GNW8"/>
<dbReference type="HOGENOM" id="CLU_186687_1_0_5"/>
<evidence type="ECO:0000313" key="1">
    <source>
        <dbReference type="EMBL" id="ABV75093.1"/>
    </source>
</evidence>
<keyword evidence="2" id="KW-1185">Reference proteome</keyword>
<dbReference type="Proteomes" id="UP000006830">
    <property type="component" value="Chromosome"/>
</dbReference>
<organism evidence="1 2">
    <name type="scientific">Rickettsia akari (strain Hartford)</name>
    <dbReference type="NCBI Taxonomy" id="293614"/>
    <lineage>
        <taxon>Bacteria</taxon>
        <taxon>Pseudomonadati</taxon>
        <taxon>Pseudomonadota</taxon>
        <taxon>Alphaproteobacteria</taxon>
        <taxon>Rickettsiales</taxon>
        <taxon>Rickettsiaceae</taxon>
        <taxon>Rickettsieae</taxon>
        <taxon>Rickettsia</taxon>
        <taxon>spotted fever group</taxon>
    </lineage>
</organism>
<proteinExistence type="predicted"/>
<dbReference type="eggNOG" id="COG2929">
    <property type="taxonomic scope" value="Bacteria"/>
</dbReference>
<sequence>MIKFRCNHEKNSKLLHGRGVSFEEIVQSIENGNLLDIKLHYNHRKHAGKKIYMLE</sequence>